<evidence type="ECO:0000259" key="2">
    <source>
        <dbReference type="Pfam" id="PF04773"/>
    </source>
</evidence>
<evidence type="ECO:0000313" key="5">
    <source>
        <dbReference type="Proteomes" id="UP001355298"/>
    </source>
</evidence>
<keyword evidence="1" id="KW-0472">Membrane</keyword>
<evidence type="ECO:0000313" key="4">
    <source>
        <dbReference type="EMBL" id="MEC4264883.1"/>
    </source>
</evidence>
<gene>
    <name evidence="4" type="ORF">VOP03_05960</name>
</gene>
<name>A0ABU6IP45_9FLAO</name>
<dbReference type="PANTHER" id="PTHR30273:SF2">
    <property type="entry name" value="PROTEIN FECR"/>
    <property type="match status" value="1"/>
</dbReference>
<keyword evidence="1" id="KW-1133">Transmembrane helix</keyword>
<feature type="domain" description="Protein FecR C-terminal" evidence="3">
    <location>
        <begin position="317"/>
        <end position="385"/>
    </location>
</feature>
<proteinExistence type="predicted"/>
<dbReference type="InterPro" id="IPR012373">
    <property type="entry name" value="Ferrdict_sens_TM"/>
</dbReference>
<evidence type="ECO:0000259" key="3">
    <source>
        <dbReference type="Pfam" id="PF16344"/>
    </source>
</evidence>
<comment type="caution">
    <text evidence="4">The sequence shown here is derived from an EMBL/GenBank/DDBJ whole genome shotgun (WGS) entry which is preliminary data.</text>
</comment>
<dbReference type="Gene3D" id="3.55.50.30">
    <property type="match status" value="1"/>
</dbReference>
<protein>
    <submittedName>
        <fullName evidence="4">FecR domain-containing protein</fullName>
    </submittedName>
</protein>
<accession>A0ABU6IP45</accession>
<evidence type="ECO:0000256" key="1">
    <source>
        <dbReference type="SAM" id="Phobius"/>
    </source>
</evidence>
<dbReference type="Pfam" id="PF04773">
    <property type="entry name" value="FecR"/>
    <property type="match status" value="1"/>
</dbReference>
<feature type="domain" description="FecR protein" evidence="2">
    <location>
        <begin position="173"/>
        <end position="269"/>
    </location>
</feature>
<dbReference type="Proteomes" id="UP001355298">
    <property type="component" value="Unassembled WGS sequence"/>
</dbReference>
<dbReference type="InterPro" id="IPR032508">
    <property type="entry name" value="FecR_C"/>
</dbReference>
<dbReference type="InterPro" id="IPR006860">
    <property type="entry name" value="FecR"/>
</dbReference>
<reference evidence="4 5" key="1">
    <citation type="submission" date="2024-01" db="EMBL/GenBank/DDBJ databases">
        <title>The strains designed SYSU M86414 and SYSU M84420 isolated from the marine sediment in San Sha City (Hainan Province, China).</title>
        <authorList>
            <person name="Guo D."/>
        </authorList>
    </citation>
    <scope>NUCLEOTIDE SEQUENCE [LARGE SCALE GENOMIC DNA]</scope>
    <source>
        <strain evidence="4 5">SYSU M84420</strain>
    </source>
</reference>
<feature type="transmembrane region" description="Helical" evidence="1">
    <location>
        <begin position="84"/>
        <end position="102"/>
    </location>
</feature>
<keyword evidence="1" id="KW-0812">Transmembrane</keyword>
<dbReference type="Gene3D" id="2.60.120.1440">
    <property type="match status" value="1"/>
</dbReference>
<dbReference type="RefSeq" id="WP_326278126.1">
    <property type="nucleotide sequence ID" value="NZ_JAYKYV010000004.1"/>
</dbReference>
<organism evidence="4 5">
    <name type="scientific">Flagellimonas halotolerans</name>
    <dbReference type="NCBI Taxonomy" id="3112164"/>
    <lineage>
        <taxon>Bacteria</taxon>
        <taxon>Pseudomonadati</taxon>
        <taxon>Bacteroidota</taxon>
        <taxon>Flavobacteriia</taxon>
        <taxon>Flavobacteriales</taxon>
        <taxon>Flavobacteriaceae</taxon>
        <taxon>Flagellimonas</taxon>
    </lineage>
</organism>
<keyword evidence="5" id="KW-1185">Reference proteome</keyword>
<dbReference type="Pfam" id="PF16344">
    <property type="entry name" value="FecR_C"/>
    <property type="match status" value="1"/>
</dbReference>
<dbReference type="PANTHER" id="PTHR30273">
    <property type="entry name" value="PERIPLASMIC SIGNAL SENSOR AND SIGMA FACTOR ACTIVATOR FECR-RELATED"/>
    <property type="match status" value="1"/>
</dbReference>
<dbReference type="EMBL" id="JAYMGW010000004">
    <property type="protein sequence ID" value="MEC4264883.1"/>
    <property type="molecule type" value="Genomic_DNA"/>
</dbReference>
<sequence length="397" mass="45326">MEVARLIYKKLTSKLGPNENLEFNQWLSASEENEFVFQSIRNYYKKGGDISKLNQLDADSAWNNIREKFTSTKRNRVIHIVKSTYKYAAILIIALIAGYFYWGGNNDLNEITEVPITDKDGVVIVLDSGEEIALSPTGKQELVDKAGNKFGEKEGHQLSYLGENPKDELIYNTLWVSNGERFDVVLSDSTHIYLNSGSSLRYPVTFLPGKKRQVFLEGEAFFEVSKDKKHPFVVTSANMDVEVLGTKFNVYAYPEEDSINTVLVEGSVRLNPNPSEIKKGDSLILQPGHIAYWDKKMVAASTKKVDTDIYTSWMDGKLVFKGMRFRDIIKRLERHYNVSISNQNDNLNERLFTATFDVETIDEVLSTFASETKFEYEIKENQITISKQPQKTIKPMK</sequence>